<dbReference type="EMBL" id="BARS01014183">
    <property type="protein sequence ID" value="GAF90858.1"/>
    <property type="molecule type" value="Genomic_DNA"/>
</dbReference>
<name>X0TBE7_9ZZZZ</name>
<dbReference type="AlphaFoldDB" id="X0TBE7"/>
<protein>
    <submittedName>
        <fullName evidence="1">Uncharacterized protein</fullName>
    </submittedName>
</protein>
<accession>X0TBE7</accession>
<feature type="non-terminal residue" evidence="1">
    <location>
        <position position="1"/>
    </location>
</feature>
<proteinExistence type="predicted"/>
<gene>
    <name evidence="1" type="ORF">S01H1_24103</name>
</gene>
<comment type="caution">
    <text evidence="1">The sequence shown here is derived from an EMBL/GenBank/DDBJ whole genome shotgun (WGS) entry which is preliminary data.</text>
</comment>
<evidence type="ECO:0000313" key="1">
    <source>
        <dbReference type="EMBL" id="GAF90858.1"/>
    </source>
</evidence>
<reference evidence="1" key="1">
    <citation type="journal article" date="2014" name="Front. Microbiol.">
        <title>High frequency of phylogenetically diverse reductive dehalogenase-homologous genes in deep subseafloor sedimentary metagenomes.</title>
        <authorList>
            <person name="Kawai M."/>
            <person name="Futagami T."/>
            <person name="Toyoda A."/>
            <person name="Takaki Y."/>
            <person name="Nishi S."/>
            <person name="Hori S."/>
            <person name="Arai W."/>
            <person name="Tsubouchi T."/>
            <person name="Morono Y."/>
            <person name="Uchiyama I."/>
            <person name="Ito T."/>
            <person name="Fujiyama A."/>
            <person name="Inagaki F."/>
            <person name="Takami H."/>
        </authorList>
    </citation>
    <scope>NUCLEOTIDE SEQUENCE</scope>
    <source>
        <strain evidence="1">Expedition CK06-06</strain>
    </source>
</reference>
<sequence>KEYIKKLAENPNLIPGIYNYCDRLRRKTETLFPDARAFVRPGFDSTEKHR</sequence>
<organism evidence="1">
    <name type="scientific">marine sediment metagenome</name>
    <dbReference type="NCBI Taxonomy" id="412755"/>
    <lineage>
        <taxon>unclassified sequences</taxon>
        <taxon>metagenomes</taxon>
        <taxon>ecological metagenomes</taxon>
    </lineage>
</organism>